<accession>A0AAX3WK91</accession>
<reference evidence="2" key="1">
    <citation type="journal article" date="2022" name="Biotechnol. Bioprocess Eng.">
        <title>Pan-genome Analysis Reveals Comparative Genomic Features of Central Metabolic Pathways in Methylorubrum extorquens.</title>
        <authorList>
            <person name="Lee G.M."/>
            <person name="Scott-Nevros Z.K."/>
            <person name="Lee S.-M."/>
            <person name="Kim D."/>
        </authorList>
    </citation>
    <scope>NUCLEOTIDE SEQUENCE</scope>
    <source>
        <strain evidence="2">ATCC 55366</strain>
    </source>
</reference>
<dbReference type="RefSeq" id="WP_012605959.1">
    <property type="nucleotide sequence ID" value="NZ_BJVP01000005.1"/>
</dbReference>
<sequence>MEAVFAAAACNPAGRVRLAKVTERPQLEAGLAGCFEEAAALVGVVVRAVSAWSVKAPVGGVQVRHGERVFRRSPSGRSGQSRPSLNPNSPFCLGAEKVNIGSLVQHVGSEAAASDY</sequence>
<feature type="region of interest" description="Disordered" evidence="1">
    <location>
        <begin position="67"/>
        <end position="90"/>
    </location>
</feature>
<evidence type="ECO:0000313" key="3">
    <source>
        <dbReference type="Proteomes" id="UP001223720"/>
    </source>
</evidence>
<name>A0AAX3WK91_METEX</name>
<evidence type="ECO:0000313" key="2">
    <source>
        <dbReference type="EMBL" id="WHQ70990.1"/>
    </source>
</evidence>
<organism evidence="2 3">
    <name type="scientific">Methylorubrum extorquens</name>
    <name type="common">Methylobacterium dichloromethanicum</name>
    <name type="synonym">Methylobacterium extorquens</name>
    <dbReference type="NCBI Taxonomy" id="408"/>
    <lineage>
        <taxon>Bacteria</taxon>
        <taxon>Pseudomonadati</taxon>
        <taxon>Pseudomonadota</taxon>
        <taxon>Alphaproteobacteria</taxon>
        <taxon>Hyphomicrobiales</taxon>
        <taxon>Methylobacteriaceae</taxon>
        <taxon>Methylorubrum</taxon>
    </lineage>
</organism>
<proteinExistence type="predicted"/>
<feature type="compositionally biased region" description="Low complexity" evidence="1">
    <location>
        <begin position="72"/>
        <end position="84"/>
    </location>
</feature>
<protein>
    <submittedName>
        <fullName evidence="2">Uncharacterized protein</fullName>
    </submittedName>
</protein>
<dbReference type="Proteomes" id="UP001223720">
    <property type="component" value="Chromosome"/>
</dbReference>
<dbReference type="AlphaFoldDB" id="A0AAX3WK91"/>
<gene>
    <name evidence="2" type="ORF">KEC54_05145</name>
</gene>
<evidence type="ECO:0000256" key="1">
    <source>
        <dbReference type="SAM" id="MobiDB-lite"/>
    </source>
</evidence>
<dbReference type="EMBL" id="CP073633">
    <property type="protein sequence ID" value="WHQ70990.1"/>
    <property type="molecule type" value="Genomic_DNA"/>
</dbReference>